<dbReference type="InterPro" id="IPR001424">
    <property type="entry name" value="SOD_Cu_Zn_dom"/>
</dbReference>
<keyword evidence="5" id="KW-0732">Signal</keyword>
<reference evidence="8" key="1">
    <citation type="submission" date="2009-10" db="EMBL/GenBank/DDBJ databases">
        <title>The complete chromosome of Gordonia bronchialis DSM 43247.</title>
        <authorList>
            <consortium name="US DOE Joint Genome Institute (JGI-PGF)"/>
            <person name="Lucas S."/>
            <person name="Copeland A."/>
            <person name="Lapidus A."/>
            <person name="Glavina del Rio T."/>
            <person name="Dalin E."/>
            <person name="Tice H."/>
            <person name="Bruce D."/>
            <person name="Goodwin L."/>
            <person name="Pitluck S."/>
            <person name="Kyrpides N."/>
            <person name="Mavromatis K."/>
            <person name="Ivanova N."/>
            <person name="Ovchinnikova G."/>
            <person name="Saunders E."/>
            <person name="Brettin T."/>
            <person name="Detter J.C."/>
            <person name="Han C."/>
            <person name="Larimer F."/>
            <person name="Land M."/>
            <person name="Hauser L."/>
            <person name="Markowitz V."/>
            <person name="Cheng J.-F."/>
            <person name="Hugenholtz P."/>
            <person name="Woyke T."/>
            <person name="Wu D."/>
            <person name="Jando M."/>
            <person name="Schneider S."/>
            <person name="Goeker M."/>
            <person name="Klenk H.-P."/>
            <person name="Eisen J.A."/>
        </authorList>
    </citation>
    <scope>NUCLEOTIDE SEQUENCE [LARGE SCALE GENOMIC DNA]</scope>
    <source>
        <strain evidence="8">ATCC 25592 / DSM 43247 / BCRC 13721 / JCM 3198 / KCTC 3076 / NBRC 16047 / NCTC 10667</strain>
    </source>
</reference>
<comment type="cofactor">
    <cofactor evidence="3">
        <name>Zn(2+)</name>
        <dbReference type="ChEBI" id="CHEBI:29105"/>
    </cofactor>
    <text evidence="3">Binds 1 zinc ion per subunit.</text>
</comment>
<evidence type="ECO:0000256" key="5">
    <source>
        <dbReference type="SAM" id="SignalP"/>
    </source>
</evidence>
<feature type="domain" description="Superoxide dismutase copper/zinc binding" evidence="6">
    <location>
        <begin position="80"/>
        <end position="214"/>
    </location>
</feature>
<sequence length="218" mass="22141">MTATTHRPTTLRVIAALASAGAIGAVLAGCTPDEPPTDAKGTTPSVISGPPLPPGSVQNEDDVPTGQQAKAEIKNPDGEVVGEATFTARNPDGPVTVNVRVTGGDIAPGFHGMHIHANGQCAPKDGEDFGAAGGHLQVGAANAHPSSGDLVSINILNDHTGETVTTTDRVKLSQIVDKSIIIHEKPDNFGNVPNPSEKTLMTGDAGARVACGVISLEQ</sequence>
<comment type="catalytic activity">
    <reaction evidence="3">
        <text>2 superoxide + 2 H(+) = H2O2 + O2</text>
        <dbReference type="Rhea" id="RHEA:20696"/>
        <dbReference type="ChEBI" id="CHEBI:15378"/>
        <dbReference type="ChEBI" id="CHEBI:15379"/>
        <dbReference type="ChEBI" id="CHEBI:16240"/>
        <dbReference type="ChEBI" id="CHEBI:18421"/>
        <dbReference type="EC" id="1.15.1.1"/>
    </reaction>
</comment>
<organism evidence="7 8">
    <name type="scientific">Gordonia bronchialis (strain ATCC 25592 / DSM 43247 / BCRC 13721 / JCM 3198 / KCTC 3076 / NBRC 16047 / NCTC 10667)</name>
    <name type="common">Rhodococcus bronchialis</name>
    <dbReference type="NCBI Taxonomy" id="526226"/>
    <lineage>
        <taxon>Bacteria</taxon>
        <taxon>Bacillati</taxon>
        <taxon>Actinomycetota</taxon>
        <taxon>Actinomycetes</taxon>
        <taxon>Mycobacteriales</taxon>
        <taxon>Gordoniaceae</taxon>
        <taxon>Gordonia</taxon>
    </lineage>
</organism>
<dbReference type="InterPro" id="IPR036423">
    <property type="entry name" value="SOD-like_Cu/Zn_dom_sf"/>
</dbReference>
<proteinExistence type="inferred from homology"/>
<dbReference type="Proteomes" id="UP000001219">
    <property type="component" value="Chromosome"/>
</dbReference>
<dbReference type="eggNOG" id="COG2032">
    <property type="taxonomic scope" value="Bacteria"/>
</dbReference>
<dbReference type="Gene3D" id="2.60.40.200">
    <property type="entry name" value="Superoxide dismutase, copper/zinc binding domain"/>
    <property type="match status" value="1"/>
</dbReference>
<dbReference type="Pfam" id="PF00080">
    <property type="entry name" value="Sod_Cu"/>
    <property type="match status" value="1"/>
</dbReference>
<dbReference type="STRING" id="526226.Gbro_0664"/>
<protein>
    <recommendedName>
        <fullName evidence="3">Superoxide dismutase [Cu-Zn]</fullName>
        <ecNumber evidence="3">1.15.1.1</ecNumber>
    </recommendedName>
</protein>
<dbReference type="AlphaFoldDB" id="D0L2A2"/>
<dbReference type="OrthoDB" id="9792957at2"/>
<name>D0L2A2_GORB4</name>
<evidence type="ECO:0000256" key="4">
    <source>
        <dbReference type="SAM" id="MobiDB-lite"/>
    </source>
</evidence>
<keyword evidence="3" id="KW-0479">Metal-binding</keyword>
<evidence type="ECO:0000313" key="8">
    <source>
        <dbReference type="Proteomes" id="UP000001219"/>
    </source>
</evidence>
<dbReference type="KEGG" id="gbr:Gbro_0664"/>
<dbReference type="EMBL" id="CP001802">
    <property type="protein sequence ID" value="ACY19989.1"/>
    <property type="molecule type" value="Genomic_DNA"/>
</dbReference>
<dbReference type="PROSITE" id="PS00332">
    <property type="entry name" value="SOD_CU_ZN_2"/>
    <property type="match status" value="1"/>
</dbReference>
<dbReference type="InterPro" id="IPR018152">
    <property type="entry name" value="SOD_Cu/Zn_BS"/>
</dbReference>
<evidence type="ECO:0000313" key="7">
    <source>
        <dbReference type="EMBL" id="ACY19989.1"/>
    </source>
</evidence>
<dbReference type="InterPro" id="IPR024134">
    <property type="entry name" value="SOD_Cu/Zn_/chaperone"/>
</dbReference>
<comment type="function">
    <text evidence="2">Destroys radicals which are normally produced within the cells and which are toxic to biological systems. May play a role in favoring mycobacterial survival in phagocytes.</text>
</comment>
<dbReference type="PROSITE" id="PS51257">
    <property type="entry name" value="PROKAR_LIPOPROTEIN"/>
    <property type="match status" value="1"/>
</dbReference>
<accession>D0L2A2</accession>
<keyword evidence="8" id="KW-1185">Reference proteome</keyword>
<evidence type="ECO:0000256" key="3">
    <source>
        <dbReference type="RuleBase" id="RU000393"/>
    </source>
</evidence>
<keyword evidence="3" id="KW-0186">Copper</keyword>
<dbReference type="EC" id="1.15.1.1" evidence="3"/>
<evidence type="ECO:0000256" key="2">
    <source>
        <dbReference type="ARBA" id="ARBA00024900"/>
    </source>
</evidence>
<dbReference type="GO" id="GO:0005507">
    <property type="term" value="F:copper ion binding"/>
    <property type="evidence" value="ECO:0007669"/>
    <property type="project" value="InterPro"/>
</dbReference>
<comment type="similarity">
    <text evidence="1 3">Belongs to the Cu-Zn superoxide dismutase family.</text>
</comment>
<dbReference type="HOGENOM" id="CLU_056632_8_0_11"/>
<dbReference type="RefSeq" id="WP_012832576.1">
    <property type="nucleotide sequence ID" value="NC_013441.1"/>
</dbReference>
<keyword evidence="3" id="KW-0862">Zinc</keyword>
<dbReference type="GO" id="GO:0004784">
    <property type="term" value="F:superoxide dismutase activity"/>
    <property type="evidence" value="ECO:0007669"/>
    <property type="project" value="UniProtKB-EC"/>
</dbReference>
<keyword evidence="3" id="KW-0560">Oxidoreductase</keyword>
<feature type="chain" id="PRO_5003010164" description="Superoxide dismutase [Cu-Zn]" evidence="5">
    <location>
        <begin position="29"/>
        <end position="218"/>
    </location>
</feature>
<evidence type="ECO:0000259" key="6">
    <source>
        <dbReference type="Pfam" id="PF00080"/>
    </source>
</evidence>
<gene>
    <name evidence="7" type="ordered locus">Gbro_0664</name>
</gene>
<dbReference type="PANTHER" id="PTHR10003">
    <property type="entry name" value="SUPEROXIDE DISMUTASE CU-ZN -RELATED"/>
    <property type="match status" value="1"/>
</dbReference>
<feature type="region of interest" description="Disordered" evidence="4">
    <location>
        <begin position="29"/>
        <end position="63"/>
    </location>
</feature>
<feature type="signal peptide" evidence="5">
    <location>
        <begin position="1"/>
        <end position="28"/>
    </location>
</feature>
<reference evidence="7 8" key="2">
    <citation type="journal article" date="2010" name="Stand. Genomic Sci.">
        <title>Complete genome sequence of Gordonia bronchialis type strain (3410).</title>
        <authorList>
            <person name="Ivanova N."/>
            <person name="Sikorski J."/>
            <person name="Jando M."/>
            <person name="Lapidus A."/>
            <person name="Nolan M."/>
            <person name="Lucas S."/>
            <person name="Del Rio T.G."/>
            <person name="Tice H."/>
            <person name="Copeland A."/>
            <person name="Cheng J.F."/>
            <person name="Chen F."/>
            <person name="Bruce D."/>
            <person name="Goodwin L."/>
            <person name="Pitluck S."/>
            <person name="Mavromatis K."/>
            <person name="Ovchinnikova G."/>
            <person name="Pati A."/>
            <person name="Chen A."/>
            <person name="Palaniappan K."/>
            <person name="Land M."/>
            <person name="Hauser L."/>
            <person name="Chang Y.J."/>
            <person name="Jeffries C.D."/>
            <person name="Chain P."/>
            <person name="Saunders E."/>
            <person name="Han C."/>
            <person name="Detter J.C."/>
            <person name="Brettin T."/>
            <person name="Rohde M."/>
            <person name="Goker M."/>
            <person name="Bristow J."/>
            <person name="Eisen J.A."/>
            <person name="Markowitz V."/>
            <person name="Hugenholtz P."/>
            <person name="Klenk H.P."/>
            <person name="Kyrpides N.C."/>
        </authorList>
    </citation>
    <scope>NUCLEOTIDE SEQUENCE [LARGE SCALE GENOMIC DNA]</scope>
    <source>
        <strain evidence="8">ATCC 25592 / DSM 43247 / BCRC 13721 / JCM 3198 / KCTC 3076 / NBRC 16047 / NCTC 10667</strain>
    </source>
</reference>
<evidence type="ECO:0000256" key="1">
    <source>
        <dbReference type="ARBA" id="ARBA00010457"/>
    </source>
</evidence>
<comment type="cofactor">
    <cofactor evidence="3">
        <name>Cu cation</name>
        <dbReference type="ChEBI" id="CHEBI:23378"/>
    </cofactor>
    <text evidence="3">Binds 1 copper ion per subunit.</text>
</comment>
<dbReference type="SUPFAM" id="SSF49329">
    <property type="entry name" value="Cu,Zn superoxide dismutase-like"/>
    <property type="match status" value="1"/>
</dbReference>